<dbReference type="InterPro" id="IPR050582">
    <property type="entry name" value="HAD-like_SerB"/>
</dbReference>
<dbReference type="EMBL" id="CP104064">
    <property type="protein sequence ID" value="WAH37282.1"/>
    <property type="molecule type" value="Genomic_DNA"/>
</dbReference>
<dbReference type="PANTHER" id="PTHR43344">
    <property type="entry name" value="PHOSPHOSERINE PHOSPHATASE"/>
    <property type="match status" value="1"/>
</dbReference>
<name>A0ABY6Z3N9_9BACL</name>
<proteinExistence type="inferred from homology"/>
<sequence>MTVRVICDFDGTIAEKDMIAAIMRRFVPVQAEPIIQAVQTGEKAIRDGVEEMFRLIPSDRYDDVVEFATENTVVRPGFPEFIHRCGQLGWKVAVVSGGFDFFVHPVIHSLSTPVDIFCNRIDSSGPFLRVVWAVSCDDVCEGGCGLCKPSVMRQLKDDEATRFIVIGDGVTDFKAAREGDYVFARARLLELVRDQDLPASPFDTFYDIEREIADGGSPLYENI</sequence>
<evidence type="ECO:0000256" key="1">
    <source>
        <dbReference type="ARBA" id="ARBA00009184"/>
    </source>
</evidence>
<dbReference type="Gene3D" id="3.90.1470.20">
    <property type="match status" value="1"/>
</dbReference>
<dbReference type="PANTHER" id="PTHR43344:SF21">
    <property type="entry name" value="POLYOL PHOSPHATE PHOSPHATASE PYP1"/>
    <property type="match status" value="1"/>
</dbReference>
<reference evidence="3" key="1">
    <citation type="submission" date="2022-08" db="EMBL/GenBank/DDBJ databases">
        <title>Alicyclobacillus dauci DSM2870, complete genome.</title>
        <authorList>
            <person name="Wang Q."/>
            <person name="Cai R."/>
            <person name="Wang Z."/>
        </authorList>
    </citation>
    <scope>NUCLEOTIDE SEQUENCE</scope>
    <source>
        <strain evidence="3">DSM 28700</strain>
    </source>
</reference>
<comment type="similarity">
    <text evidence="1">Belongs to the HAD-like hydrolase superfamily. SerB family.</text>
</comment>
<dbReference type="NCBIfam" id="TIGR01488">
    <property type="entry name" value="HAD-SF-IB"/>
    <property type="match status" value="1"/>
</dbReference>
<keyword evidence="4" id="KW-1185">Reference proteome</keyword>
<organism evidence="3 4">
    <name type="scientific">Alicyclobacillus dauci</name>
    <dbReference type="NCBI Taxonomy" id="1475485"/>
    <lineage>
        <taxon>Bacteria</taxon>
        <taxon>Bacillati</taxon>
        <taxon>Bacillota</taxon>
        <taxon>Bacilli</taxon>
        <taxon>Bacillales</taxon>
        <taxon>Alicyclobacillaceae</taxon>
        <taxon>Alicyclobacillus</taxon>
    </lineage>
</organism>
<evidence type="ECO:0000256" key="2">
    <source>
        <dbReference type="ARBA" id="ARBA00022801"/>
    </source>
</evidence>
<dbReference type="InterPro" id="IPR036412">
    <property type="entry name" value="HAD-like_sf"/>
</dbReference>
<dbReference type="Proteomes" id="UP001164803">
    <property type="component" value="Chromosome"/>
</dbReference>
<dbReference type="SUPFAM" id="SSF56784">
    <property type="entry name" value="HAD-like"/>
    <property type="match status" value="1"/>
</dbReference>
<keyword evidence="2 3" id="KW-0378">Hydrolase</keyword>
<dbReference type="GO" id="GO:0016787">
    <property type="term" value="F:hydrolase activity"/>
    <property type="evidence" value="ECO:0007669"/>
    <property type="project" value="UniProtKB-KW"/>
</dbReference>
<dbReference type="NCBIfam" id="TIGR01489">
    <property type="entry name" value="DKMTPPase-SF"/>
    <property type="match status" value="1"/>
</dbReference>
<evidence type="ECO:0000313" key="4">
    <source>
        <dbReference type="Proteomes" id="UP001164803"/>
    </source>
</evidence>
<dbReference type="EC" id="3.1.3.-" evidence="3"/>
<dbReference type="InterPro" id="IPR023214">
    <property type="entry name" value="HAD_sf"/>
</dbReference>
<dbReference type="Gene3D" id="3.40.50.1000">
    <property type="entry name" value="HAD superfamily/HAD-like"/>
    <property type="match status" value="1"/>
</dbReference>
<evidence type="ECO:0000313" key="3">
    <source>
        <dbReference type="EMBL" id="WAH37282.1"/>
    </source>
</evidence>
<protein>
    <submittedName>
        <fullName evidence="3">MtnX-like HAD-IB family phosphatase</fullName>
        <ecNumber evidence="3">3.1.3.-</ecNumber>
    </submittedName>
</protein>
<dbReference type="Pfam" id="PF12710">
    <property type="entry name" value="HAD"/>
    <property type="match status" value="1"/>
</dbReference>
<dbReference type="InterPro" id="IPR006384">
    <property type="entry name" value="HAD_hydro_PyrdxlP_Pase-like"/>
</dbReference>
<accession>A0ABY6Z3N9</accession>
<gene>
    <name evidence="3" type="ORF">NZD86_01670</name>
</gene>
<dbReference type="RefSeq" id="WP_268044756.1">
    <property type="nucleotide sequence ID" value="NZ_CP104064.1"/>
</dbReference>